<evidence type="ECO:0000313" key="2">
    <source>
        <dbReference type="Proteomes" id="UP000026962"/>
    </source>
</evidence>
<keyword evidence="2" id="KW-1185">Reference proteome</keyword>
<dbReference type="EnsemblPlants" id="OPUNC06G14820.2">
    <property type="protein sequence ID" value="OPUNC06G14820.2"/>
    <property type="gene ID" value="OPUNC06G14820"/>
</dbReference>
<accession>A0A0E0LC09</accession>
<protein>
    <submittedName>
        <fullName evidence="1">Uncharacterized protein</fullName>
    </submittedName>
</protein>
<dbReference type="Proteomes" id="UP000026962">
    <property type="component" value="Chromosome 6"/>
</dbReference>
<reference evidence="1" key="1">
    <citation type="submission" date="2015-04" db="UniProtKB">
        <authorList>
            <consortium name="EnsemblPlants"/>
        </authorList>
    </citation>
    <scope>IDENTIFICATION</scope>
</reference>
<dbReference type="HOGENOM" id="CLU_2501858_0_0_1"/>
<name>A0A0E0LC09_ORYPU</name>
<reference evidence="1" key="2">
    <citation type="submission" date="2018-05" db="EMBL/GenBank/DDBJ databases">
        <title>OpunRS2 (Oryza punctata Reference Sequence Version 2).</title>
        <authorList>
            <person name="Zhang J."/>
            <person name="Kudrna D."/>
            <person name="Lee S."/>
            <person name="Talag J."/>
            <person name="Welchert J."/>
            <person name="Wing R.A."/>
        </authorList>
    </citation>
    <scope>NUCLEOTIDE SEQUENCE [LARGE SCALE GENOMIC DNA]</scope>
</reference>
<proteinExistence type="predicted"/>
<organism evidence="1">
    <name type="scientific">Oryza punctata</name>
    <name type="common">Red rice</name>
    <dbReference type="NCBI Taxonomy" id="4537"/>
    <lineage>
        <taxon>Eukaryota</taxon>
        <taxon>Viridiplantae</taxon>
        <taxon>Streptophyta</taxon>
        <taxon>Embryophyta</taxon>
        <taxon>Tracheophyta</taxon>
        <taxon>Spermatophyta</taxon>
        <taxon>Magnoliopsida</taxon>
        <taxon>Liliopsida</taxon>
        <taxon>Poales</taxon>
        <taxon>Poaceae</taxon>
        <taxon>BOP clade</taxon>
        <taxon>Oryzoideae</taxon>
        <taxon>Oryzeae</taxon>
        <taxon>Oryzinae</taxon>
        <taxon>Oryza</taxon>
    </lineage>
</organism>
<dbReference type="Gramene" id="OPUNC06G14820.2">
    <property type="protein sequence ID" value="OPUNC06G14820.2"/>
    <property type="gene ID" value="OPUNC06G14820"/>
</dbReference>
<sequence length="86" mass="9732">MQNIQKLHKLGIMHHLRTYQYVSVQCAIHKMTMATDDATESARDPITPSWNPADIIIIYCLSSPLNFTHEEVSARELVSATYRAAS</sequence>
<dbReference type="AlphaFoldDB" id="A0A0E0LC09"/>
<evidence type="ECO:0000313" key="1">
    <source>
        <dbReference type="EnsemblPlants" id="OPUNC06G14820.2"/>
    </source>
</evidence>